<dbReference type="InterPro" id="IPR036339">
    <property type="entry name" value="PUB-like_dom_sf"/>
</dbReference>
<dbReference type="AlphaFoldDB" id="A0A067QEE0"/>
<proteinExistence type="predicted"/>
<dbReference type="EMBL" id="KL197709">
    <property type="protein sequence ID" value="KDQ64535.1"/>
    <property type="molecule type" value="Genomic_DNA"/>
</dbReference>
<evidence type="ECO:0000256" key="2">
    <source>
        <dbReference type="SAM" id="MobiDB-lite"/>
    </source>
</evidence>
<feature type="compositionally biased region" description="Low complexity" evidence="2">
    <location>
        <begin position="233"/>
        <end position="246"/>
    </location>
</feature>
<evidence type="ECO:0000259" key="3">
    <source>
        <dbReference type="Pfam" id="PF09409"/>
    </source>
</evidence>
<dbReference type="CDD" id="cd09212">
    <property type="entry name" value="PUB"/>
    <property type="match status" value="1"/>
</dbReference>
<sequence length="258" mass="28963">MSSPTPSSSSDHIRAGIAAAAERRSQAQIHADEVLHAKEHERRQEFRRLIDPGIFRPNSKETALASIQTLSTLAENLLREPDNPKFQKFKPTNHVIKQRLIDPKGALEYAVGLGFRAEVEDFQPFYVWNKRFMRDLRIGAEVLKEVLQHKTEQEDRIKQWKREEKAAAEAVQRNVKLAFMDDRKTKQILDKRERERQQAKAEAAARGSVSPPGSPNMQATSFDSLPGAGNTVGGRRSSTSSDRGLGSPPPYHSLSGDE</sequence>
<dbReference type="Proteomes" id="UP000027265">
    <property type="component" value="Unassembled WGS sequence"/>
</dbReference>
<dbReference type="HOGENOM" id="CLU_081370_0_0_1"/>
<dbReference type="InterPro" id="IPR018997">
    <property type="entry name" value="PUB_domain"/>
</dbReference>
<feature type="region of interest" description="Disordered" evidence="2">
    <location>
        <begin position="1"/>
        <end position="22"/>
    </location>
</feature>
<feature type="coiled-coil region" evidence="1">
    <location>
        <begin position="143"/>
        <end position="170"/>
    </location>
</feature>
<gene>
    <name evidence="4" type="ORF">JAAARDRAFT_64380</name>
</gene>
<reference evidence="5" key="1">
    <citation type="journal article" date="2014" name="Proc. Natl. Acad. Sci. U.S.A.">
        <title>Extensive sampling of basidiomycete genomes demonstrates inadequacy of the white-rot/brown-rot paradigm for wood decay fungi.</title>
        <authorList>
            <person name="Riley R."/>
            <person name="Salamov A.A."/>
            <person name="Brown D.W."/>
            <person name="Nagy L.G."/>
            <person name="Floudas D."/>
            <person name="Held B.W."/>
            <person name="Levasseur A."/>
            <person name="Lombard V."/>
            <person name="Morin E."/>
            <person name="Otillar R."/>
            <person name="Lindquist E.A."/>
            <person name="Sun H."/>
            <person name="LaButti K.M."/>
            <person name="Schmutz J."/>
            <person name="Jabbour D."/>
            <person name="Luo H."/>
            <person name="Baker S.E."/>
            <person name="Pisabarro A.G."/>
            <person name="Walton J.D."/>
            <person name="Blanchette R.A."/>
            <person name="Henrissat B."/>
            <person name="Martin F."/>
            <person name="Cullen D."/>
            <person name="Hibbett D.S."/>
            <person name="Grigoriev I.V."/>
        </authorList>
    </citation>
    <scope>NUCLEOTIDE SEQUENCE [LARGE SCALE GENOMIC DNA]</scope>
    <source>
        <strain evidence="5">MUCL 33604</strain>
    </source>
</reference>
<feature type="region of interest" description="Disordered" evidence="2">
    <location>
        <begin position="194"/>
        <end position="258"/>
    </location>
</feature>
<feature type="domain" description="PUB" evidence="3">
    <location>
        <begin position="61"/>
        <end position="131"/>
    </location>
</feature>
<feature type="compositionally biased region" description="Low complexity" evidence="2">
    <location>
        <begin position="1"/>
        <end position="20"/>
    </location>
</feature>
<keyword evidence="5" id="KW-1185">Reference proteome</keyword>
<evidence type="ECO:0000313" key="5">
    <source>
        <dbReference type="Proteomes" id="UP000027265"/>
    </source>
</evidence>
<keyword evidence="1" id="KW-0175">Coiled coil</keyword>
<name>A0A067QEE0_9AGAM</name>
<accession>A0A067QEE0</accession>
<evidence type="ECO:0000313" key="4">
    <source>
        <dbReference type="EMBL" id="KDQ64535.1"/>
    </source>
</evidence>
<evidence type="ECO:0000256" key="1">
    <source>
        <dbReference type="SAM" id="Coils"/>
    </source>
</evidence>
<dbReference type="Gene3D" id="1.20.58.2190">
    <property type="match status" value="1"/>
</dbReference>
<dbReference type="OrthoDB" id="49605at2759"/>
<dbReference type="Pfam" id="PF09409">
    <property type="entry name" value="PUB"/>
    <property type="match status" value="1"/>
</dbReference>
<dbReference type="SUPFAM" id="SSF143503">
    <property type="entry name" value="PUG domain-like"/>
    <property type="match status" value="1"/>
</dbReference>
<protein>
    <recommendedName>
        <fullName evidence="3">PUB domain-containing protein</fullName>
    </recommendedName>
</protein>
<dbReference type="InParanoid" id="A0A067QEE0"/>
<organism evidence="4 5">
    <name type="scientific">Jaapia argillacea MUCL 33604</name>
    <dbReference type="NCBI Taxonomy" id="933084"/>
    <lineage>
        <taxon>Eukaryota</taxon>
        <taxon>Fungi</taxon>
        <taxon>Dikarya</taxon>
        <taxon>Basidiomycota</taxon>
        <taxon>Agaricomycotina</taxon>
        <taxon>Agaricomycetes</taxon>
        <taxon>Agaricomycetidae</taxon>
        <taxon>Jaapiales</taxon>
        <taxon>Jaapiaceae</taxon>
        <taxon>Jaapia</taxon>
    </lineage>
</organism>
<dbReference type="STRING" id="933084.A0A067QEE0"/>